<dbReference type="OrthoDB" id="283630at2"/>
<dbReference type="AlphaFoldDB" id="A0A518DEZ1"/>
<protein>
    <recommendedName>
        <fullName evidence="4">PEP-CTERM protein-sorting domain-containing protein</fullName>
    </recommendedName>
</protein>
<reference evidence="2 3" key="1">
    <citation type="submission" date="2019-02" db="EMBL/GenBank/DDBJ databases">
        <title>Deep-cultivation of Planctomycetes and their phenomic and genomic characterization uncovers novel biology.</title>
        <authorList>
            <person name="Wiegand S."/>
            <person name="Jogler M."/>
            <person name="Boedeker C."/>
            <person name="Pinto D."/>
            <person name="Vollmers J."/>
            <person name="Rivas-Marin E."/>
            <person name="Kohn T."/>
            <person name="Peeters S.H."/>
            <person name="Heuer A."/>
            <person name="Rast P."/>
            <person name="Oberbeckmann S."/>
            <person name="Bunk B."/>
            <person name="Jeske O."/>
            <person name="Meyerdierks A."/>
            <person name="Storesund J.E."/>
            <person name="Kallscheuer N."/>
            <person name="Luecker S."/>
            <person name="Lage O.M."/>
            <person name="Pohl T."/>
            <person name="Merkel B.J."/>
            <person name="Hornburger P."/>
            <person name="Mueller R.-W."/>
            <person name="Bruemmer F."/>
            <person name="Labrenz M."/>
            <person name="Spormann A.M."/>
            <person name="Op den Camp H."/>
            <person name="Overmann J."/>
            <person name="Amann R."/>
            <person name="Jetten M.S.M."/>
            <person name="Mascher T."/>
            <person name="Medema M.H."/>
            <person name="Devos D.P."/>
            <person name="Kaster A.-K."/>
            <person name="Ovreas L."/>
            <person name="Rohde M."/>
            <person name="Galperin M.Y."/>
            <person name="Jogler C."/>
        </authorList>
    </citation>
    <scope>NUCLEOTIDE SEQUENCE [LARGE SCALE GENOMIC DNA]</scope>
    <source>
        <strain evidence="2 3">Pla175</strain>
    </source>
</reference>
<evidence type="ECO:0000313" key="3">
    <source>
        <dbReference type="Proteomes" id="UP000317429"/>
    </source>
</evidence>
<keyword evidence="3" id="KW-1185">Reference proteome</keyword>
<feature type="signal peptide" evidence="1">
    <location>
        <begin position="1"/>
        <end position="22"/>
    </location>
</feature>
<sequence length="246" mass="24437" precursor="true">MKTTRVLLTIAAAAAMAPAADAAFLIQIDVDGVTNSPSAGTFNTTNFGFGGDTTSASFSSTSATVGLGPGNSIFGGNGANSLDTYLYTYTPGTDADNLALAAGAALNDDGDLASGLAGGSTGQYNVYATWPITNSISGGLTTFSLSGGGGALFTTAVDQNSVNGFVDPANGQTFAGGEWVLVGTASLDASTTYTLAQTAGSNTFVSMRATAVMFELVPGAPVPEPASIGIAALAMLSTLAVVRRKR</sequence>
<evidence type="ECO:0008006" key="4">
    <source>
        <dbReference type="Google" id="ProtNLM"/>
    </source>
</evidence>
<dbReference type="Proteomes" id="UP000317429">
    <property type="component" value="Chromosome"/>
</dbReference>
<keyword evidence="1" id="KW-0732">Signal</keyword>
<organism evidence="2 3">
    <name type="scientific">Pirellulimonas nuda</name>
    <dbReference type="NCBI Taxonomy" id="2528009"/>
    <lineage>
        <taxon>Bacteria</taxon>
        <taxon>Pseudomonadati</taxon>
        <taxon>Planctomycetota</taxon>
        <taxon>Planctomycetia</taxon>
        <taxon>Pirellulales</taxon>
        <taxon>Lacipirellulaceae</taxon>
        <taxon>Pirellulimonas</taxon>
    </lineage>
</organism>
<dbReference type="RefSeq" id="WP_145287729.1">
    <property type="nucleotide sequence ID" value="NZ_CP036291.1"/>
</dbReference>
<accession>A0A518DEZ1</accession>
<feature type="chain" id="PRO_5021703694" description="PEP-CTERM protein-sorting domain-containing protein" evidence="1">
    <location>
        <begin position="23"/>
        <end position="246"/>
    </location>
</feature>
<dbReference type="EMBL" id="CP036291">
    <property type="protein sequence ID" value="QDU90033.1"/>
    <property type="molecule type" value="Genomic_DNA"/>
</dbReference>
<name>A0A518DEZ1_9BACT</name>
<evidence type="ECO:0000313" key="2">
    <source>
        <dbReference type="EMBL" id="QDU90033.1"/>
    </source>
</evidence>
<gene>
    <name evidence="2" type="ORF">Pla175_34320</name>
</gene>
<evidence type="ECO:0000256" key="1">
    <source>
        <dbReference type="SAM" id="SignalP"/>
    </source>
</evidence>
<proteinExistence type="predicted"/>
<dbReference type="KEGG" id="pnd:Pla175_34320"/>